<organism evidence="1 2">
    <name type="scientific">Leptidea sinapis</name>
    <dbReference type="NCBI Taxonomy" id="189913"/>
    <lineage>
        <taxon>Eukaryota</taxon>
        <taxon>Metazoa</taxon>
        <taxon>Ecdysozoa</taxon>
        <taxon>Arthropoda</taxon>
        <taxon>Hexapoda</taxon>
        <taxon>Insecta</taxon>
        <taxon>Pterygota</taxon>
        <taxon>Neoptera</taxon>
        <taxon>Endopterygota</taxon>
        <taxon>Lepidoptera</taxon>
        <taxon>Glossata</taxon>
        <taxon>Ditrysia</taxon>
        <taxon>Papilionoidea</taxon>
        <taxon>Pieridae</taxon>
        <taxon>Dismorphiinae</taxon>
        <taxon>Leptidea</taxon>
    </lineage>
</organism>
<reference evidence="1 2" key="1">
    <citation type="submission" date="2017-07" db="EMBL/GenBank/DDBJ databases">
        <authorList>
            <person name="Talla V."/>
            <person name="Backstrom N."/>
        </authorList>
    </citation>
    <scope>NUCLEOTIDE SEQUENCE [LARGE SCALE GENOMIC DNA]</scope>
</reference>
<name>A0A5E4QKA5_9NEOP</name>
<proteinExistence type="predicted"/>
<evidence type="ECO:0000313" key="2">
    <source>
        <dbReference type="Proteomes" id="UP000324832"/>
    </source>
</evidence>
<dbReference type="Proteomes" id="UP000324832">
    <property type="component" value="Unassembled WGS sequence"/>
</dbReference>
<accession>A0A5E4QKA5</accession>
<gene>
    <name evidence="1" type="ORF">LSINAPIS_LOCUS9209</name>
</gene>
<evidence type="ECO:0000313" key="1">
    <source>
        <dbReference type="EMBL" id="VVC98062.1"/>
    </source>
</evidence>
<dbReference type="EMBL" id="FZQP02003346">
    <property type="protein sequence ID" value="VVC98062.1"/>
    <property type="molecule type" value="Genomic_DNA"/>
</dbReference>
<keyword evidence="2" id="KW-1185">Reference proteome</keyword>
<sequence>MHLSRSRFRGDWKEISEIWKGLETHTPLCARAPVLSESRARFWRDNTGETRPPTRWTDDVVKIVGICCIWAAQDRSSGKSLGEVFDQQRTSSV</sequence>
<dbReference type="AlphaFoldDB" id="A0A5E4QKA5"/>
<protein>
    <submittedName>
        <fullName evidence="1">Uncharacterized protein</fullName>
    </submittedName>
</protein>